<evidence type="ECO:0000256" key="10">
    <source>
        <dbReference type="SAM" id="Phobius"/>
    </source>
</evidence>
<evidence type="ECO:0000256" key="7">
    <source>
        <dbReference type="ARBA" id="ARBA00023180"/>
    </source>
</evidence>
<evidence type="ECO:0000256" key="4">
    <source>
        <dbReference type="ARBA" id="ARBA00023040"/>
    </source>
</evidence>
<dbReference type="InterPro" id="IPR008334">
    <property type="entry name" value="5'-Nucleotdase_C"/>
</dbReference>
<dbReference type="AlphaFoldDB" id="A0AAD9D820"/>
<proteinExistence type="predicted"/>
<dbReference type="SUPFAM" id="SSF55816">
    <property type="entry name" value="5'-nucleotidase (syn. UDP-sugar hydrolase), C-terminal domain"/>
    <property type="match status" value="1"/>
</dbReference>
<feature type="transmembrane region" description="Helical" evidence="10">
    <location>
        <begin position="728"/>
        <end position="750"/>
    </location>
</feature>
<accession>A0AAD9D820</accession>
<evidence type="ECO:0000256" key="2">
    <source>
        <dbReference type="ARBA" id="ARBA00022692"/>
    </source>
</evidence>
<keyword evidence="2 10" id="KW-0812">Transmembrane</keyword>
<evidence type="ECO:0000256" key="8">
    <source>
        <dbReference type="ARBA" id="ARBA00023224"/>
    </source>
</evidence>
<feature type="chain" id="PRO_5041944668" evidence="11">
    <location>
        <begin position="21"/>
        <end position="1071"/>
    </location>
</feature>
<dbReference type="InterPro" id="IPR002455">
    <property type="entry name" value="GPCR3_GABA-B"/>
</dbReference>
<gene>
    <name evidence="13" type="ORF">QTG54_012844</name>
</gene>
<dbReference type="Pfam" id="PF00003">
    <property type="entry name" value="7tm_3"/>
    <property type="match status" value="1"/>
</dbReference>
<keyword evidence="14" id="KW-1185">Reference proteome</keyword>
<organism evidence="13 14">
    <name type="scientific">Skeletonema marinoi</name>
    <dbReference type="NCBI Taxonomy" id="267567"/>
    <lineage>
        <taxon>Eukaryota</taxon>
        <taxon>Sar</taxon>
        <taxon>Stramenopiles</taxon>
        <taxon>Ochrophyta</taxon>
        <taxon>Bacillariophyta</taxon>
        <taxon>Coscinodiscophyceae</taxon>
        <taxon>Thalassiosirophycidae</taxon>
        <taxon>Thalassiosirales</taxon>
        <taxon>Skeletonemataceae</taxon>
        <taxon>Skeletonema</taxon>
        <taxon>Skeletonema marinoi-dohrnii complex</taxon>
    </lineage>
</organism>
<keyword evidence="7" id="KW-0325">Glycoprotein</keyword>
<feature type="transmembrane region" description="Helical" evidence="10">
    <location>
        <begin position="956"/>
        <end position="982"/>
    </location>
</feature>
<evidence type="ECO:0000256" key="1">
    <source>
        <dbReference type="ARBA" id="ARBA00004141"/>
    </source>
</evidence>
<sequence>MLNTTTAVLLATSWAPLLSGLLHQCLNADDPSCNGGVAAFSAMLRHQSKLEAQDNQNDALPFAHIQLLDKDSAFVHMHPLGLSVNRLILNGLMGLDVFASSPSILLQNNLDSGVSSQDISYLQTHDMPLLISNVGVPPSNSWHPYTKAVHFDAETRLAILSLSMSTEALNVPAAMGGLRYVRKVNEENGCVQPSSSYHTLLSDYFSHSNVTTTRAEETDSSNCWLPIVYHSDKGDQFASFLTAMLALPRHHRPAMIIDTAGSLKEYEEPTLVDGIWVASPRLNSRTFFQHKLEMSYDAVFGLQLDYVEFTSAALSPLPDEMKDETYRSEILALKRAADEALRNNPVIGYSDEMPFARDSTSYRPCKSGECPIGNLFTDAARWYTKADVAFITSGGVRGPGWAAGDVHVSDLYEALPFTNNLCTGRMNGVHLFQLLNYSMSVATFEGEDTDDGGKLLQSSGLRVTYNTELNPSNIISIEVMDKESGQFKPIDRLQIYEFATDSYLCDGYKPFPSLLGSDDLVVEGEQPGTIIEGVLFQEMAADFLNATTSIDAPYITATQNRLVNDTTATEVLNLIQSEDSCAPGEYWESDVQTCMHCPVNFDVTFSKKLIEFEATDQERVESITLTNNEDFYVAIIPKKLPDWLVLDSVESVYAGSNIPTILGAGESLQFSMSIISSELEEGTVYVTIAFGVLDGGDYHGCVGSDAGFDITMRVLPTEQLNQLGSIRAAGFTLFGIIAITSISFAVFVICHRQQQVVKALQPIFLLCICGGVLVLGSSIIPLSIDDELASQRGCDISCMALPWLICLGFSVAISALFAKLWRINKLFTASRSCRRVQVRVQDVAMPLVVLLVANITILICWTLIDPLVYKRFEMMPWSTYGRCVGSSNASNILLIIVGVLNAVVLLLALVQAWKARNISDEFSETKIVGSALYGWLQLLIVGVPVLFLISDDNTTARYFVLVALIFLVSMSMLLIIFVPLFIQIRRAQVKQKVQVVSHQMESQSQQIGSRSSAPTRKVFQTSGINGKKDFNSAPEVPYPFWDMPQGSGGQGQETQESSANGAADVAAALPV</sequence>
<keyword evidence="3 10" id="KW-1133">Transmembrane helix</keyword>
<evidence type="ECO:0000313" key="13">
    <source>
        <dbReference type="EMBL" id="KAK1736244.1"/>
    </source>
</evidence>
<dbReference type="GO" id="GO:0009166">
    <property type="term" value="P:nucleotide catabolic process"/>
    <property type="evidence" value="ECO:0007669"/>
    <property type="project" value="InterPro"/>
</dbReference>
<feature type="transmembrane region" description="Helical" evidence="10">
    <location>
        <begin position="843"/>
        <end position="869"/>
    </location>
</feature>
<dbReference type="Pfam" id="PF02872">
    <property type="entry name" value="5_nucleotid_C"/>
    <property type="match status" value="1"/>
</dbReference>
<evidence type="ECO:0000256" key="6">
    <source>
        <dbReference type="ARBA" id="ARBA00023170"/>
    </source>
</evidence>
<dbReference type="CDD" id="cd15047">
    <property type="entry name" value="7tmC_GABA-B-like"/>
    <property type="match status" value="1"/>
</dbReference>
<comment type="subcellular location">
    <subcellularLocation>
        <location evidence="1">Membrane</location>
        <topology evidence="1">Multi-pass membrane protein</topology>
    </subcellularLocation>
</comment>
<feature type="compositionally biased region" description="Low complexity" evidence="9">
    <location>
        <begin position="1052"/>
        <end position="1071"/>
    </location>
</feature>
<dbReference type="GO" id="GO:0016787">
    <property type="term" value="F:hydrolase activity"/>
    <property type="evidence" value="ECO:0007669"/>
    <property type="project" value="InterPro"/>
</dbReference>
<dbReference type="PROSITE" id="PS50259">
    <property type="entry name" value="G_PROTEIN_RECEP_F3_4"/>
    <property type="match status" value="1"/>
</dbReference>
<evidence type="ECO:0000313" key="14">
    <source>
        <dbReference type="Proteomes" id="UP001224775"/>
    </source>
</evidence>
<dbReference type="InterPro" id="IPR036907">
    <property type="entry name" value="5'-Nucleotdase_C_sf"/>
</dbReference>
<keyword evidence="8" id="KW-0807">Transducer</keyword>
<keyword evidence="11" id="KW-0732">Signal</keyword>
<evidence type="ECO:0000259" key="12">
    <source>
        <dbReference type="PROSITE" id="PS50259"/>
    </source>
</evidence>
<dbReference type="InterPro" id="IPR017978">
    <property type="entry name" value="GPCR_3_C"/>
</dbReference>
<dbReference type="Gene3D" id="3.90.780.10">
    <property type="entry name" value="5'-Nucleotidase, C-terminal domain"/>
    <property type="match status" value="1"/>
</dbReference>
<dbReference type="EMBL" id="JATAAI010000029">
    <property type="protein sequence ID" value="KAK1736244.1"/>
    <property type="molecule type" value="Genomic_DNA"/>
</dbReference>
<evidence type="ECO:0000256" key="3">
    <source>
        <dbReference type="ARBA" id="ARBA00022989"/>
    </source>
</evidence>
<dbReference type="PANTHER" id="PTHR10519:SF20">
    <property type="entry name" value="G-PROTEIN COUPLED RECEPTOR 156-RELATED"/>
    <property type="match status" value="1"/>
</dbReference>
<evidence type="ECO:0000256" key="5">
    <source>
        <dbReference type="ARBA" id="ARBA00023136"/>
    </source>
</evidence>
<evidence type="ECO:0000256" key="9">
    <source>
        <dbReference type="SAM" id="MobiDB-lite"/>
    </source>
</evidence>
<keyword evidence="5 10" id="KW-0472">Membrane</keyword>
<feature type="transmembrane region" description="Helical" evidence="10">
    <location>
        <begin position="762"/>
        <end position="780"/>
    </location>
</feature>
<feature type="domain" description="G-protein coupled receptors family 3 profile" evidence="12">
    <location>
        <begin position="797"/>
        <end position="979"/>
    </location>
</feature>
<protein>
    <submittedName>
        <fullName evidence="13">GABA-B receptor-like protein</fullName>
    </submittedName>
</protein>
<feature type="signal peptide" evidence="11">
    <location>
        <begin position="1"/>
        <end position="20"/>
    </location>
</feature>
<name>A0AAD9D820_9STRA</name>
<keyword evidence="4" id="KW-0297">G-protein coupled receptor</keyword>
<dbReference type="GO" id="GO:0038039">
    <property type="term" value="C:G protein-coupled receptor heterodimeric complex"/>
    <property type="evidence" value="ECO:0007669"/>
    <property type="project" value="TreeGrafter"/>
</dbReference>
<feature type="transmembrane region" description="Helical" evidence="10">
    <location>
        <begin position="931"/>
        <end position="950"/>
    </location>
</feature>
<dbReference type="PANTHER" id="PTHR10519">
    <property type="entry name" value="GABA-B RECEPTOR"/>
    <property type="match status" value="1"/>
</dbReference>
<evidence type="ECO:0000256" key="11">
    <source>
        <dbReference type="SAM" id="SignalP"/>
    </source>
</evidence>
<dbReference type="Proteomes" id="UP001224775">
    <property type="component" value="Unassembled WGS sequence"/>
</dbReference>
<feature type="transmembrane region" description="Helical" evidence="10">
    <location>
        <begin position="800"/>
        <end position="822"/>
    </location>
</feature>
<feature type="transmembrane region" description="Helical" evidence="10">
    <location>
        <begin position="889"/>
        <end position="910"/>
    </location>
</feature>
<reference evidence="13" key="1">
    <citation type="submission" date="2023-06" db="EMBL/GenBank/DDBJ databases">
        <title>Survivors Of The Sea: Transcriptome response of Skeletonema marinoi to long-term dormancy.</title>
        <authorList>
            <person name="Pinder M.I.M."/>
            <person name="Kourtchenko O."/>
            <person name="Robertson E.K."/>
            <person name="Larsson T."/>
            <person name="Maumus F."/>
            <person name="Osuna-Cruz C.M."/>
            <person name="Vancaester E."/>
            <person name="Stenow R."/>
            <person name="Vandepoele K."/>
            <person name="Ploug H."/>
            <person name="Bruchert V."/>
            <person name="Godhe A."/>
            <person name="Topel M."/>
        </authorList>
    </citation>
    <scope>NUCLEOTIDE SEQUENCE</scope>
    <source>
        <strain evidence="13">R05AC</strain>
    </source>
</reference>
<keyword evidence="6 13" id="KW-0675">Receptor</keyword>
<dbReference type="GO" id="GO:0004965">
    <property type="term" value="F:G protein-coupled GABA receptor activity"/>
    <property type="evidence" value="ECO:0007669"/>
    <property type="project" value="InterPro"/>
</dbReference>
<comment type="caution">
    <text evidence="13">The sequence shown here is derived from an EMBL/GenBank/DDBJ whole genome shotgun (WGS) entry which is preliminary data.</text>
</comment>
<feature type="region of interest" description="Disordered" evidence="9">
    <location>
        <begin position="1022"/>
        <end position="1071"/>
    </location>
</feature>